<feature type="transmembrane region" description="Helical" evidence="1">
    <location>
        <begin position="59"/>
        <end position="83"/>
    </location>
</feature>
<organism evidence="3 4">
    <name type="scientific">Oligella ureolytica</name>
    <dbReference type="NCBI Taxonomy" id="90244"/>
    <lineage>
        <taxon>Bacteria</taxon>
        <taxon>Pseudomonadati</taxon>
        <taxon>Pseudomonadota</taxon>
        <taxon>Betaproteobacteria</taxon>
        <taxon>Burkholderiales</taxon>
        <taxon>Alcaligenaceae</taxon>
        <taxon>Oligella</taxon>
    </lineage>
</organism>
<dbReference type="AlphaFoldDB" id="A0A378XBM2"/>
<evidence type="ECO:0000313" key="2">
    <source>
        <dbReference type="EMBL" id="QPT40102.1"/>
    </source>
</evidence>
<dbReference type="Proteomes" id="UP000594903">
    <property type="component" value="Chromosome"/>
</dbReference>
<sequence length="84" mass="9273">MSIHRANSVNQKSAKSQSEDAFAVHPSFTYQDNHSYVTLYKRRPSSFLSKLKSVDMSKVGDVVSVLLWAVSIPVVFSLGSIVVV</sequence>
<keyword evidence="5" id="KW-1185">Reference proteome</keyword>
<evidence type="ECO:0000313" key="5">
    <source>
        <dbReference type="Proteomes" id="UP000594903"/>
    </source>
</evidence>
<keyword evidence="1" id="KW-1133">Transmembrane helix</keyword>
<gene>
    <name evidence="2" type="ORF">I6G29_13555</name>
    <name evidence="3" type="ORF">NCTC11997_00068</name>
</gene>
<dbReference type="Proteomes" id="UP000254603">
    <property type="component" value="Unassembled WGS sequence"/>
</dbReference>
<keyword evidence="1" id="KW-0472">Membrane</keyword>
<name>A0A378XBM2_9BURK</name>
<reference evidence="3 4" key="1">
    <citation type="submission" date="2018-06" db="EMBL/GenBank/DDBJ databases">
        <authorList>
            <consortium name="Pathogen Informatics"/>
            <person name="Doyle S."/>
        </authorList>
    </citation>
    <scope>NUCLEOTIDE SEQUENCE [LARGE SCALE GENOMIC DNA]</scope>
    <source>
        <strain evidence="3 4">NCTC11997</strain>
    </source>
</reference>
<dbReference type="EMBL" id="CP065725">
    <property type="protein sequence ID" value="QPT40102.1"/>
    <property type="molecule type" value="Genomic_DNA"/>
</dbReference>
<proteinExistence type="predicted"/>
<evidence type="ECO:0000313" key="3">
    <source>
        <dbReference type="EMBL" id="SUA50169.1"/>
    </source>
</evidence>
<dbReference type="EMBL" id="UGSB01000001">
    <property type="protein sequence ID" value="SUA50169.1"/>
    <property type="molecule type" value="Genomic_DNA"/>
</dbReference>
<protein>
    <submittedName>
        <fullName evidence="3">Uncharacterized protein</fullName>
    </submittedName>
</protein>
<keyword evidence="1" id="KW-0812">Transmembrane</keyword>
<evidence type="ECO:0000256" key="1">
    <source>
        <dbReference type="SAM" id="Phobius"/>
    </source>
</evidence>
<accession>A0A378XBM2</accession>
<dbReference type="RefSeq" id="WP_018574589.1">
    <property type="nucleotide sequence ID" value="NZ_CP065725.1"/>
</dbReference>
<reference evidence="2 5" key="2">
    <citation type="submission" date="2020-12" db="EMBL/GenBank/DDBJ databases">
        <title>FDA dAtabase for Regulatory Grade micrObial Sequences (FDA-ARGOS): Supporting development and validation of Infectious Disease Dx tests.</title>
        <authorList>
            <person name="Sproer C."/>
            <person name="Gronow S."/>
            <person name="Severitt S."/>
            <person name="Schroder I."/>
            <person name="Tallon L."/>
            <person name="Sadzewicz L."/>
            <person name="Zhao X."/>
            <person name="Boylan J."/>
            <person name="Ott S."/>
            <person name="Bowen H."/>
            <person name="Vavikolanu K."/>
            <person name="Mehta A."/>
            <person name="Aluvathingal J."/>
            <person name="Nadendla S."/>
            <person name="Lowell S."/>
            <person name="Myers T."/>
            <person name="Yan Y."/>
            <person name="Sichtig H."/>
        </authorList>
    </citation>
    <scope>NUCLEOTIDE SEQUENCE [LARGE SCALE GENOMIC DNA]</scope>
    <source>
        <strain evidence="2 5">FDAARGOS_872</strain>
    </source>
</reference>
<evidence type="ECO:0000313" key="4">
    <source>
        <dbReference type="Proteomes" id="UP000254603"/>
    </source>
</evidence>